<dbReference type="InterPro" id="IPR006076">
    <property type="entry name" value="FAD-dep_OxRdtase"/>
</dbReference>
<dbReference type="Pfam" id="PF01266">
    <property type="entry name" value="DAO"/>
    <property type="match status" value="1"/>
</dbReference>
<dbReference type="PANTHER" id="PTHR13847:SF287">
    <property type="entry name" value="FAD-DEPENDENT OXIDOREDUCTASE DOMAIN-CONTAINING PROTEIN 1"/>
    <property type="match status" value="1"/>
</dbReference>
<comment type="caution">
    <text evidence="3">The sequence shown here is derived from an EMBL/GenBank/DDBJ whole genome shotgun (WGS) entry which is preliminary data.</text>
</comment>
<feature type="domain" description="FAD dependent oxidoreductase" evidence="2">
    <location>
        <begin position="4"/>
        <end position="356"/>
    </location>
</feature>
<reference evidence="3 4" key="1">
    <citation type="submission" date="2023-07" db="EMBL/GenBank/DDBJ databases">
        <title>Sorghum-associated microbial communities from plants grown in Nebraska, USA.</title>
        <authorList>
            <person name="Schachtman D."/>
        </authorList>
    </citation>
    <scope>NUCLEOTIDE SEQUENCE [LARGE SCALE GENOMIC DNA]</scope>
    <source>
        <strain evidence="3 4">BE316</strain>
    </source>
</reference>
<accession>A0ABU2A7H4</accession>
<dbReference type="Gene3D" id="3.30.9.10">
    <property type="entry name" value="D-Amino Acid Oxidase, subunit A, domain 2"/>
    <property type="match status" value="1"/>
</dbReference>
<evidence type="ECO:0000256" key="1">
    <source>
        <dbReference type="ARBA" id="ARBA00023002"/>
    </source>
</evidence>
<dbReference type="RefSeq" id="WP_310328531.1">
    <property type="nucleotide sequence ID" value="NZ_JAVDXV010000004.1"/>
</dbReference>
<gene>
    <name evidence="3" type="ORF">J2X21_002248</name>
</gene>
<sequence length="385" mass="40742">MSEVIVIGGGVMGAATACFLARDHGARVTVVERDPSYARASSSLSLSSIRQQFSQPANIALSRWSLGFLRRAAEELAVAADRPALGLVEPGYLYLATDAGAATLRELQAMQQADGVDVALLDPAQLAARFPWLAVDDLALGSLGLSGEGWFDGPALHRAFRRKAIACGARFVTTEAVGFETSADRVTALRCSDGSRVAGDAFVIAAGAWSAPLGRALGLTLPVHAKKRDVFVLETPAMLPHCPLVIDPSGFWFRPEGSLILAGGPPRGEDVDDAPLHDIDLGLFDEQLWPVLAARVPALEALRVRSAWAGYYEMNSFDHNGLAGRLPGYANAFTACGFSGHGMQQSPAVGHSMARLIAGLDAPLIEALSPQRLVDGRPLREANVI</sequence>
<keyword evidence="1" id="KW-0560">Oxidoreductase</keyword>
<proteinExistence type="predicted"/>
<protein>
    <submittedName>
        <fullName evidence="3">Glycine/D-amino acid oxidase-like deaminating enzyme</fullName>
    </submittedName>
</protein>
<dbReference type="Gene3D" id="3.50.50.60">
    <property type="entry name" value="FAD/NAD(P)-binding domain"/>
    <property type="match status" value="1"/>
</dbReference>
<dbReference type="EMBL" id="JAVDXV010000004">
    <property type="protein sequence ID" value="MDR7333114.1"/>
    <property type="molecule type" value="Genomic_DNA"/>
</dbReference>
<evidence type="ECO:0000259" key="2">
    <source>
        <dbReference type="Pfam" id="PF01266"/>
    </source>
</evidence>
<organism evidence="3 4">
    <name type="scientific">Roseateles asaccharophilus</name>
    <dbReference type="NCBI Taxonomy" id="582607"/>
    <lineage>
        <taxon>Bacteria</taxon>
        <taxon>Pseudomonadati</taxon>
        <taxon>Pseudomonadota</taxon>
        <taxon>Betaproteobacteria</taxon>
        <taxon>Burkholderiales</taxon>
        <taxon>Sphaerotilaceae</taxon>
        <taxon>Roseateles</taxon>
    </lineage>
</organism>
<dbReference type="Proteomes" id="UP001180825">
    <property type="component" value="Unassembled WGS sequence"/>
</dbReference>
<evidence type="ECO:0000313" key="3">
    <source>
        <dbReference type="EMBL" id="MDR7333114.1"/>
    </source>
</evidence>
<keyword evidence="4" id="KW-1185">Reference proteome</keyword>
<dbReference type="InterPro" id="IPR036188">
    <property type="entry name" value="FAD/NAD-bd_sf"/>
</dbReference>
<dbReference type="PANTHER" id="PTHR13847">
    <property type="entry name" value="SARCOSINE DEHYDROGENASE-RELATED"/>
    <property type="match status" value="1"/>
</dbReference>
<dbReference type="SUPFAM" id="SSF51905">
    <property type="entry name" value="FAD/NAD(P)-binding domain"/>
    <property type="match status" value="1"/>
</dbReference>
<evidence type="ECO:0000313" key="4">
    <source>
        <dbReference type="Proteomes" id="UP001180825"/>
    </source>
</evidence>
<name>A0ABU2A7H4_9BURK</name>